<organism evidence="2 4">
    <name type="scientific">Streptomyces fulvorobeus</name>
    <dbReference type="NCBI Taxonomy" id="284028"/>
    <lineage>
        <taxon>Bacteria</taxon>
        <taxon>Bacillati</taxon>
        <taxon>Actinomycetota</taxon>
        <taxon>Actinomycetes</taxon>
        <taxon>Kitasatosporales</taxon>
        <taxon>Streptomycetaceae</taxon>
        <taxon>Streptomyces</taxon>
    </lineage>
</organism>
<evidence type="ECO:0000313" key="5">
    <source>
        <dbReference type="Proteomes" id="UP000530403"/>
    </source>
</evidence>
<evidence type="ECO:0000256" key="1">
    <source>
        <dbReference type="SAM" id="Phobius"/>
    </source>
</evidence>
<protein>
    <submittedName>
        <fullName evidence="2">Uncharacterized protein</fullName>
    </submittedName>
</protein>
<keyword evidence="1" id="KW-0472">Membrane</keyword>
<accession>A0A7J0C8I2</accession>
<reference evidence="3 5" key="2">
    <citation type="submission" date="2020-07" db="EMBL/GenBank/DDBJ databases">
        <title>Sequencing the genomes of 1000 actinobacteria strains.</title>
        <authorList>
            <person name="Klenk H.-P."/>
        </authorList>
    </citation>
    <scope>NUCLEOTIDE SEQUENCE [LARGE SCALE GENOMIC DNA]</scope>
    <source>
        <strain evidence="3 5">DSM 41455</strain>
    </source>
</reference>
<dbReference type="AlphaFoldDB" id="A0A7J0C8I2"/>
<keyword evidence="1" id="KW-0812">Transmembrane</keyword>
<dbReference type="EMBL" id="BLWC01000001">
    <property type="protein sequence ID" value="GFM98527.1"/>
    <property type="molecule type" value="Genomic_DNA"/>
</dbReference>
<dbReference type="Proteomes" id="UP000498980">
    <property type="component" value="Unassembled WGS sequence"/>
</dbReference>
<name>A0A7J0C8I2_9ACTN</name>
<sequence>MSRHRRERARPADVAFRISYAPPADDTLAKMRDGDPFRDEMARTLGRDPYGHGSCAVKDERDRREATVLGAIVLYYVSGSVLTVTVVRLVPLP</sequence>
<proteinExistence type="predicted"/>
<keyword evidence="1" id="KW-1133">Transmembrane helix</keyword>
<evidence type="ECO:0000313" key="4">
    <source>
        <dbReference type="Proteomes" id="UP000498980"/>
    </source>
</evidence>
<evidence type="ECO:0000313" key="3">
    <source>
        <dbReference type="EMBL" id="NYE42146.1"/>
    </source>
</evidence>
<dbReference type="Proteomes" id="UP000530403">
    <property type="component" value="Unassembled WGS sequence"/>
</dbReference>
<evidence type="ECO:0000313" key="2">
    <source>
        <dbReference type="EMBL" id="GFM98527.1"/>
    </source>
</evidence>
<keyword evidence="4" id="KW-1185">Reference proteome</keyword>
<dbReference type="EMBL" id="JACCCF010000001">
    <property type="protein sequence ID" value="NYE42146.1"/>
    <property type="molecule type" value="Genomic_DNA"/>
</dbReference>
<reference evidence="2 4" key="1">
    <citation type="submission" date="2020-05" db="EMBL/GenBank/DDBJ databases">
        <title>Whole genome shotgun sequence of Streptomyces fulvorobeus NBRC 15897.</title>
        <authorList>
            <person name="Komaki H."/>
            <person name="Tamura T."/>
        </authorList>
    </citation>
    <scope>NUCLEOTIDE SEQUENCE [LARGE SCALE GENOMIC DNA]</scope>
    <source>
        <strain evidence="2 4">NBRC 15897</strain>
    </source>
</reference>
<feature type="transmembrane region" description="Helical" evidence="1">
    <location>
        <begin position="68"/>
        <end position="90"/>
    </location>
</feature>
<comment type="caution">
    <text evidence="2">The sequence shown here is derived from an EMBL/GenBank/DDBJ whole genome shotgun (WGS) entry which is preliminary data.</text>
</comment>
<gene>
    <name evidence="3" type="ORF">HEB29_003157</name>
    <name evidence="2" type="ORF">Sfulv_33380</name>
</gene>